<keyword evidence="13" id="KW-1185">Reference proteome</keyword>
<dbReference type="Pfam" id="PF25577">
    <property type="entry name" value="TPR_TAF2_C"/>
    <property type="match status" value="1"/>
</dbReference>
<dbReference type="GO" id="GO:0008270">
    <property type="term" value="F:zinc ion binding"/>
    <property type="evidence" value="ECO:0007669"/>
    <property type="project" value="InterPro"/>
</dbReference>
<evidence type="ECO:0000256" key="3">
    <source>
        <dbReference type="ARBA" id="ARBA00017363"/>
    </source>
</evidence>
<evidence type="ECO:0000256" key="4">
    <source>
        <dbReference type="ARBA" id="ARBA00023015"/>
    </source>
</evidence>
<dbReference type="STRING" id="45607.A0A2T0FNB5"/>
<keyword evidence="12" id="KW-0396">Initiation factor</keyword>
<dbReference type="CDD" id="cd09839">
    <property type="entry name" value="M1_like_TAF2"/>
    <property type="match status" value="1"/>
</dbReference>
<dbReference type="AlphaFoldDB" id="A0A2T0FNB5"/>
<dbReference type="GeneID" id="36517833"/>
<keyword evidence="5" id="KW-0804">Transcription</keyword>
<comment type="subcellular location">
    <subcellularLocation>
        <location evidence="1">Nucleus</location>
    </subcellularLocation>
</comment>
<dbReference type="InterPro" id="IPR014782">
    <property type="entry name" value="Peptidase_M1_dom"/>
</dbReference>
<dbReference type="InterPro" id="IPR057345">
    <property type="entry name" value="Ig-like_TAF2"/>
</dbReference>
<evidence type="ECO:0000259" key="9">
    <source>
        <dbReference type="Pfam" id="PF01433"/>
    </source>
</evidence>
<dbReference type="PANTHER" id="PTHR15137:SF9">
    <property type="entry name" value="TRANSCRIPTION INITIATION FACTOR TFIID SUBUNIT 2"/>
    <property type="match status" value="1"/>
</dbReference>
<dbReference type="FunFam" id="1.10.390.10:FF:000011">
    <property type="entry name" value="Transcription initiation factor TFIID subunit"/>
    <property type="match status" value="1"/>
</dbReference>
<accession>A0A2T0FNB5</accession>
<dbReference type="SUPFAM" id="SSF55486">
    <property type="entry name" value="Metalloproteases ('zincins'), catalytic domain"/>
    <property type="match status" value="1"/>
</dbReference>
<dbReference type="GO" id="GO:0006367">
    <property type="term" value="P:transcription initiation at RNA polymerase II promoter"/>
    <property type="evidence" value="ECO:0007669"/>
    <property type="project" value="TreeGrafter"/>
</dbReference>
<dbReference type="InterPro" id="IPR027268">
    <property type="entry name" value="Peptidase_M4/M1_CTD_sf"/>
</dbReference>
<dbReference type="RefSeq" id="XP_024666410.1">
    <property type="nucleotide sequence ID" value="XM_024810642.1"/>
</dbReference>
<dbReference type="GO" id="GO:0005669">
    <property type="term" value="C:transcription factor TFIID complex"/>
    <property type="evidence" value="ECO:0007669"/>
    <property type="project" value="InterPro"/>
</dbReference>
<keyword evidence="6" id="KW-0539">Nucleus</keyword>
<dbReference type="OrthoDB" id="308861at2759"/>
<comment type="caution">
    <text evidence="12">The sequence shown here is derived from an EMBL/GenBank/DDBJ whole genome shotgun (WGS) entry which is preliminary data.</text>
</comment>
<keyword evidence="12" id="KW-0648">Protein biosynthesis</keyword>
<reference evidence="12 13" key="1">
    <citation type="submission" date="2017-04" db="EMBL/GenBank/DDBJ databases">
        <title>Genome sequencing of [Candida] sorbophila.</title>
        <authorList>
            <person name="Ahn J.O."/>
        </authorList>
    </citation>
    <scope>NUCLEOTIDE SEQUENCE [LARGE SCALE GENOMIC DNA]</scope>
    <source>
        <strain evidence="12 13">DS02</strain>
    </source>
</reference>
<evidence type="ECO:0000313" key="13">
    <source>
        <dbReference type="Proteomes" id="UP000238350"/>
    </source>
</evidence>
<sequence length="1153" mass="130490">MTEPSRGFRVAHQKVSVDVDLFRQRLIGHTELTIVPTTRELHQVRLDARQLVVQNVLINGKHATFAHNDLVASNPERLNSWIPEQHRMFYEHRKQLFQATVPGELLIDVPEDVSILDQDTSSTYIVSHASDEQNYQPLTVRVAFEVSGSNSGFNFVGGQNSSLPRSKWHAYTTSALLGASTSCWLPCVDGLWELSTWEIEVSVPKTLKDVDRRGLMTDNTKDEDNEEDEEGEHEILAVCNNNSPSQVVDPTASHKKIVSFELFNPVSAHHLGFAVGPFVQTPMTQSTDDLDESGTSSVPFSVFALRESVDMVKHCCGIFVKAMDFFNRDFGSFPYSSYSLCFVSDMPETTADAAGLTILSDGFLFPSNVIEPVFQNVEPLICALAAQWCGVSIVPKTWNDIWVTQGVAMYMTHLFVRKLMGNNEYRFRMRKYVDEITRQDINMPPLAGPDFQFPITNPDLGFIQLKAPLVLYILDRRMTKTDRSLGLSRVIPKLFLQSMSGDLHSTISTAHFIKLCERVAHHRLTKFFQEWVYGSGYPIFRVTQRFNKKRMFIEMGIGQVQSRELPPEALQNDTFLAQALRDLDKAPEGAKYKPSDVFTGPMTIRIHEADGTPYEHVVDLKEGFTKLDIQYNTKYKRLKRTQRYRNGNAHRDEFEDDGSGLIHCLGDVLMGDRETEEWKLSDWGQDDEEYMFNEAFEWIRVDSDFEWICKMSVGQPDYMYASQLQQDRDVVAQYEAVTFFSAQPPNAIHSSILLRTLMDRRYFYGIRILAAFGVATCAVSQLKYIGKYHLMRAFQVMYCFPGSLVPKANDFQDFANYFVQRSIPVALSTIQEDGRAPKDVAEFLLDLVRYNENSGNPYSDSYYVSTLITSIVNSLKPPKDTVVDYDDAALQDYVSRVTSEISKCQRLDRWLPSFKHVITTTALTQTEALIRDGYGKPKFSKLLSLSAPENPPEVRLAAFSSLLNLGGYRTPEILSYALVAAVKDPSMVVRTGTLRAVATAIGQVAVYGEYFSADDPAKPDSNDPLVDRQHRIARRAVHTAIPLLQETIAKHPHVAKSIWSTLRTPGLGVFEQKILFEVLRVAVEAKNSMVVTLKTPKLYKLAAKRKRDFLVVVKYRSVLRREKKTVVPRLTLPVIPSEPAKPPALKLKLGFSL</sequence>
<comment type="similarity">
    <text evidence="2">Belongs to the TAF2 family.</text>
</comment>
<feature type="domain" description="Transcription initiation factor TFIID subunit 2 TPR repeats" evidence="11">
    <location>
        <begin position="717"/>
        <end position="998"/>
    </location>
</feature>
<dbReference type="Pfam" id="PF01433">
    <property type="entry name" value="Peptidase_M1"/>
    <property type="match status" value="1"/>
</dbReference>
<gene>
    <name evidence="12" type="ORF">B9G98_04085</name>
</gene>
<dbReference type="GO" id="GO:0016251">
    <property type="term" value="F:RNA polymerase II general transcription initiation factor activity"/>
    <property type="evidence" value="ECO:0007669"/>
    <property type="project" value="TreeGrafter"/>
</dbReference>
<proteinExistence type="inferred from homology"/>
<dbReference type="PANTHER" id="PTHR15137">
    <property type="entry name" value="TRANSCRIPTION INITIATION FACTOR TFIID"/>
    <property type="match status" value="1"/>
</dbReference>
<organism evidence="12 13">
    <name type="scientific">Wickerhamiella sorbophila</name>
    <dbReference type="NCBI Taxonomy" id="45607"/>
    <lineage>
        <taxon>Eukaryota</taxon>
        <taxon>Fungi</taxon>
        <taxon>Dikarya</taxon>
        <taxon>Ascomycota</taxon>
        <taxon>Saccharomycotina</taxon>
        <taxon>Dipodascomycetes</taxon>
        <taxon>Dipodascales</taxon>
        <taxon>Trichomonascaceae</taxon>
        <taxon>Wickerhamiella</taxon>
    </lineage>
</organism>
<feature type="domain" description="Peptidase M1 membrane alanine aminopeptidase" evidence="9">
    <location>
        <begin position="320"/>
        <end position="429"/>
    </location>
</feature>
<evidence type="ECO:0000313" key="12">
    <source>
        <dbReference type="EMBL" id="PRT56465.1"/>
    </source>
</evidence>
<protein>
    <recommendedName>
        <fullName evidence="3">Transcription initiation factor TFIID subunit 2</fullName>
    </recommendedName>
    <alternativeName>
        <fullName evidence="8">TBP-associated factor 2</fullName>
    </alternativeName>
</protein>
<dbReference type="Gene3D" id="2.60.40.1730">
    <property type="entry name" value="tricorn interacting facor f3 domain"/>
    <property type="match status" value="1"/>
</dbReference>
<dbReference type="InterPro" id="IPR037813">
    <property type="entry name" value="TAF2"/>
</dbReference>
<dbReference type="Pfam" id="PF25316">
    <property type="entry name" value="TAF2_3rd"/>
    <property type="match status" value="1"/>
</dbReference>
<dbReference type="GO" id="GO:0003743">
    <property type="term" value="F:translation initiation factor activity"/>
    <property type="evidence" value="ECO:0007669"/>
    <property type="project" value="UniProtKB-KW"/>
</dbReference>
<evidence type="ECO:0000256" key="7">
    <source>
        <dbReference type="ARBA" id="ARBA00025346"/>
    </source>
</evidence>
<dbReference type="InterPro" id="IPR057991">
    <property type="entry name" value="TPR_TAF2_C"/>
</dbReference>
<dbReference type="Gene3D" id="1.10.390.10">
    <property type="entry name" value="Neutral Protease Domain 2"/>
    <property type="match status" value="1"/>
</dbReference>
<evidence type="ECO:0000256" key="6">
    <source>
        <dbReference type="ARBA" id="ARBA00023242"/>
    </source>
</evidence>
<dbReference type="Proteomes" id="UP000238350">
    <property type="component" value="Unassembled WGS sequence"/>
</dbReference>
<dbReference type="InterPro" id="IPR042097">
    <property type="entry name" value="Aminopeptidase_N-like_N_sf"/>
</dbReference>
<keyword evidence="4" id="KW-0805">Transcription regulation</keyword>
<dbReference type="GO" id="GO:0008237">
    <property type="term" value="F:metallopeptidase activity"/>
    <property type="evidence" value="ECO:0007669"/>
    <property type="project" value="InterPro"/>
</dbReference>
<evidence type="ECO:0000256" key="2">
    <source>
        <dbReference type="ARBA" id="ARBA00010937"/>
    </source>
</evidence>
<evidence type="ECO:0000256" key="1">
    <source>
        <dbReference type="ARBA" id="ARBA00004123"/>
    </source>
</evidence>
<evidence type="ECO:0000259" key="10">
    <source>
        <dbReference type="Pfam" id="PF25316"/>
    </source>
</evidence>
<dbReference type="GO" id="GO:0003682">
    <property type="term" value="F:chromatin binding"/>
    <property type="evidence" value="ECO:0007669"/>
    <property type="project" value="TreeGrafter"/>
</dbReference>
<evidence type="ECO:0000256" key="5">
    <source>
        <dbReference type="ARBA" id="ARBA00023163"/>
    </source>
</evidence>
<name>A0A2T0FNB5_9ASCO</name>
<comment type="function">
    <text evidence="7">Functions as a component of the DNA-binding general transcription factor complex TFIID. Binding of TFIID to a promoter (with or without TATA element) is the initial step in pre-initiation complex (PIC) formation. TFIID plays a key role in the regulation of gene expression by RNA polymerase II through different activities such as transcription activator interaction, core promoter recognition and selectivity, TFIIA and TFIIB interaction, chromatin modification (histone acetylation by TAF1), facilitation of DNA opening and initiation of transcription.</text>
</comment>
<feature type="domain" description="Transcription initiation factor TFIID subunit 2 Ig-like" evidence="10">
    <location>
        <begin position="535"/>
        <end position="716"/>
    </location>
</feature>
<evidence type="ECO:0000259" key="11">
    <source>
        <dbReference type="Pfam" id="PF25577"/>
    </source>
</evidence>
<dbReference type="GO" id="GO:0000976">
    <property type="term" value="F:transcription cis-regulatory region binding"/>
    <property type="evidence" value="ECO:0007669"/>
    <property type="project" value="TreeGrafter"/>
</dbReference>
<dbReference type="EMBL" id="NDIQ01000022">
    <property type="protein sequence ID" value="PRT56465.1"/>
    <property type="molecule type" value="Genomic_DNA"/>
</dbReference>
<evidence type="ECO:0000256" key="8">
    <source>
        <dbReference type="ARBA" id="ARBA00076306"/>
    </source>
</evidence>
<dbReference type="SUPFAM" id="SSF63737">
    <property type="entry name" value="Leukotriene A4 hydrolase N-terminal domain"/>
    <property type="match status" value="1"/>
</dbReference>